<reference evidence="11 12" key="1">
    <citation type="journal article" date="2019" name="Nat. Ecol. Evol.">
        <title>Megaphylogeny resolves global patterns of mushroom evolution.</title>
        <authorList>
            <person name="Varga T."/>
            <person name="Krizsan K."/>
            <person name="Foldi C."/>
            <person name="Dima B."/>
            <person name="Sanchez-Garcia M."/>
            <person name="Sanchez-Ramirez S."/>
            <person name="Szollosi G.J."/>
            <person name="Szarkandi J.G."/>
            <person name="Papp V."/>
            <person name="Albert L."/>
            <person name="Andreopoulos W."/>
            <person name="Angelini C."/>
            <person name="Antonin V."/>
            <person name="Barry K.W."/>
            <person name="Bougher N.L."/>
            <person name="Buchanan P."/>
            <person name="Buyck B."/>
            <person name="Bense V."/>
            <person name="Catcheside P."/>
            <person name="Chovatia M."/>
            <person name="Cooper J."/>
            <person name="Damon W."/>
            <person name="Desjardin D."/>
            <person name="Finy P."/>
            <person name="Geml J."/>
            <person name="Haridas S."/>
            <person name="Hughes K."/>
            <person name="Justo A."/>
            <person name="Karasinski D."/>
            <person name="Kautmanova I."/>
            <person name="Kiss B."/>
            <person name="Kocsube S."/>
            <person name="Kotiranta H."/>
            <person name="LaButti K.M."/>
            <person name="Lechner B.E."/>
            <person name="Liimatainen K."/>
            <person name="Lipzen A."/>
            <person name="Lukacs Z."/>
            <person name="Mihaltcheva S."/>
            <person name="Morgado L.N."/>
            <person name="Niskanen T."/>
            <person name="Noordeloos M.E."/>
            <person name="Ohm R.A."/>
            <person name="Ortiz-Santana B."/>
            <person name="Ovrebo C."/>
            <person name="Racz N."/>
            <person name="Riley R."/>
            <person name="Savchenko A."/>
            <person name="Shiryaev A."/>
            <person name="Soop K."/>
            <person name="Spirin V."/>
            <person name="Szebenyi C."/>
            <person name="Tomsovsky M."/>
            <person name="Tulloss R.E."/>
            <person name="Uehling J."/>
            <person name="Grigoriev I.V."/>
            <person name="Vagvolgyi C."/>
            <person name="Papp T."/>
            <person name="Martin F.M."/>
            <person name="Miettinen O."/>
            <person name="Hibbett D.S."/>
            <person name="Nagy L.G."/>
        </authorList>
    </citation>
    <scope>NUCLEOTIDE SEQUENCE [LARGE SCALE GENOMIC DNA]</scope>
    <source>
        <strain evidence="11 12">OMC1185</strain>
    </source>
</reference>
<keyword evidence="12" id="KW-1185">Reference proteome</keyword>
<keyword evidence="4" id="KW-0678">Repressor</keyword>
<dbReference type="EC" id="3.5.1.98" evidence="3"/>
<dbReference type="Gene3D" id="3.40.800.20">
    <property type="entry name" value="Histone deacetylase domain"/>
    <property type="match status" value="1"/>
</dbReference>
<keyword evidence="5" id="KW-0378">Hydrolase</keyword>
<organism evidence="11 12">
    <name type="scientific">Heliocybe sulcata</name>
    <dbReference type="NCBI Taxonomy" id="5364"/>
    <lineage>
        <taxon>Eukaryota</taxon>
        <taxon>Fungi</taxon>
        <taxon>Dikarya</taxon>
        <taxon>Basidiomycota</taxon>
        <taxon>Agaricomycotina</taxon>
        <taxon>Agaricomycetes</taxon>
        <taxon>Gloeophyllales</taxon>
        <taxon>Gloeophyllaceae</taxon>
        <taxon>Heliocybe</taxon>
    </lineage>
</organism>
<dbReference type="PANTHER" id="PTHR10625:SF14">
    <property type="entry name" value="HISTONE DEACETYLASE 8"/>
    <property type="match status" value="1"/>
</dbReference>
<keyword evidence="9" id="KW-0539">Nucleus</keyword>
<dbReference type="GO" id="GO:0141221">
    <property type="term" value="F:histone deacetylase activity, hydrolytic mechanism"/>
    <property type="evidence" value="ECO:0007669"/>
    <property type="project" value="UniProtKB-EC"/>
</dbReference>
<evidence type="ECO:0000256" key="9">
    <source>
        <dbReference type="ARBA" id="ARBA00023242"/>
    </source>
</evidence>
<name>A0A5C3N1F1_9AGAM</name>
<dbReference type="InterPro" id="IPR037138">
    <property type="entry name" value="His_deacetylse_dom_sf"/>
</dbReference>
<evidence type="ECO:0000313" key="11">
    <source>
        <dbReference type="EMBL" id="TFK47551.1"/>
    </source>
</evidence>
<keyword evidence="6" id="KW-0156">Chromatin regulator</keyword>
<comment type="similarity">
    <text evidence="2">Belongs to the histone deacetylase family. HD type 1 subfamily.</text>
</comment>
<dbReference type="SUPFAM" id="SSF52768">
    <property type="entry name" value="Arginase/deacetylase"/>
    <property type="match status" value="1"/>
</dbReference>
<keyword evidence="8" id="KW-0804">Transcription</keyword>
<dbReference type="InterPro" id="IPR000286">
    <property type="entry name" value="HDACs"/>
</dbReference>
<evidence type="ECO:0000256" key="2">
    <source>
        <dbReference type="ARBA" id="ARBA00006457"/>
    </source>
</evidence>
<dbReference type="GO" id="GO:0005634">
    <property type="term" value="C:nucleus"/>
    <property type="evidence" value="ECO:0007669"/>
    <property type="project" value="UniProtKB-SubCell"/>
</dbReference>
<dbReference type="EMBL" id="ML213523">
    <property type="protein sequence ID" value="TFK47551.1"/>
    <property type="molecule type" value="Genomic_DNA"/>
</dbReference>
<keyword evidence="7" id="KW-0805">Transcription regulation</keyword>
<dbReference type="InterPro" id="IPR023801">
    <property type="entry name" value="His_deacetylse_dom"/>
</dbReference>
<comment type="subcellular location">
    <subcellularLocation>
        <location evidence="1">Nucleus</location>
    </subcellularLocation>
</comment>
<dbReference type="PRINTS" id="PR01270">
    <property type="entry name" value="HDASUPER"/>
</dbReference>
<evidence type="ECO:0000259" key="10">
    <source>
        <dbReference type="Pfam" id="PF00850"/>
    </source>
</evidence>
<dbReference type="Pfam" id="PF00850">
    <property type="entry name" value="Hist_deacetyl"/>
    <property type="match status" value="1"/>
</dbReference>
<evidence type="ECO:0000313" key="12">
    <source>
        <dbReference type="Proteomes" id="UP000305948"/>
    </source>
</evidence>
<evidence type="ECO:0000256" key="8">
    <source>
        <dbReference type="ARBA" id="ARBA00023163"/>
    </source>
</evidence>
<evidence type="ECO:0000256" key="6">
    <source>
        <dbReference type="ARBA" id="ARBA00022853"/>
    </source>
</evidence>
<dbReference type="STRING" id="5364.A0A5C3N1F1"/>
<accession>A0A5C3N1F1</accession>
<sequence>MGHNSRTARTVAYIASKELAQVSALLPSNRKRSMIIHSLASSLGLLSNAPNTSGEIRVVKPTPASYQDLAVYHSRDYLDFVLDPKNSQGLEVAEAAEYGLEDDCPPFSGLPHYIRYIAGASLTAVRELREGRSRIAVCWDGGRHHAQKSKAAGFCYVADCVLAILSLRILVPDPDSPAKMKKPRVMYLDLDVHFSDGVCAAFQSSGNSTFLHLSVHHAAPGFFPVSPLSTLPTATSDPFLLSLPLHRGASNATFYRVWLNVVEKVREAFQPDYVVLQCGVDGLAGDPTGAWNWGLGGEGGMGWCVGKALEWNVPTLLLGGGGYDSANAARAYAYLTSIAAR</sequence>
<dbReference type="AlphaFoldDB" id="A0A5C3N1F1"/>
<protein>
    <recommendedName>
        <fullName evidence="3">histone deacetylase</fullName>
        <ecNumber evidence="3">3.5.1.98</ecNumber>
    </recommendedName>
</protein>
<dbReference type="Proteomes" id="UP000305948">
    <property type="component" value="Unassembled WGS sequence"/>
</dbReference>
<proteinExistence type="inferred from homology"/>
<gene>
    <name evidence="11" type="ORF">OE88DRAFT_1665733</name>
</gene>
<dbReference type="InterPro" id="IPR023696">
    <property type="entry name" value="Ureohydrolase_dom_sf"/>
</dbReference>
<evidence type="ECO:0000256" key="1">
    <source>
        <dbReference type="ARBA" id="ARBA00004123"/>
    </source>
</evidence>
<evidence type="ECO:0000256" key="4">
    <source>
        <dbReference type="ARBA" id="ARBA00022491"/>
    </source>
</evidence>
<dbReference type="OrthoDB" id="73273at2759"/>
<evidence type="ECO:0000256" key="3">
    <source>
        <dbReference type="ARBA" id="ARBA00012111"/>
    </source>
</evidence>
<evidence type="ECO:0000256" key="5">
    <source>
        <dbReference type="ARBA" id="ARBA00022801"/>
    </source>
</evidence>
<evidence type="ECO:0000256" key="7">
    <source>
        <dbReference type="ARBA" id="ARBA00023015"/>
    </source>
</evidence>
<dbReference type="GO" id="GO:0031507">
    <property type="term" value="P:heterochromatin formation"/>
    <property type="evidence" value="ECO:0007669"/>
    <property type="project" value="TreeGrafter"/>
</dbReference>
<feature type="domain" description="Histone deacetylase" evidence="10">
    <location>
        <begin position="29"/>
        <end position="337"/>
    </location>
</feature>
<dbReference type="PANTHER" id="PTHR10625">
    <property type="entry name" value="HISTONE DEACETYLASE HDAC1-RELATED"/>
    <property type="match status" value="1"/>
</dbReference>